<dbReference type="Pfam" id="PF13409">
    <property type="entry name" value="GST_N_2"/>
    <property type="match status" value="1"/>
</dbReference>
<dbReference type="PROSITE" id="PS50404">
    <property type="entry name" value="GST_NTER"/>
    <property type="match status" value="1"/>
</dbReference>
<dbReference type="InterPro" id="IPR036249">
    <property type="entry name" value="Thioredoxin-like_sf"/>
</dbReference>
<dbReference type="PANTHER" id="PTHR42673">
    <property type="entry name" value="MALEYLACETOACETATE ISOMERASE"/>
    <property type="match status" value="1"/>
</dbReference>
<dbReference type="OrthoDB" id="4951845at2759"/>
<evidence type="ECO:0000313" key="2">
    <source>
        <dbReference type="EMBL" id="KAG5165081.1"/>
    </source>
</evidence>
<dbReference type="InterPro" id="IPR004045">
    <property type="entry name" value="Glutathione_S-Trfase_N"/>
</dbReference>
<feature type="domain" description="GST N-terminal" evidence="1">
    <location>
        <begin position="8"/>
        <end position="99"/>
    </location>
</feature>
<accession>A0A8H8CGV4</accession>
<dbReference type="InterPro" id="IPR036282">
    <property type="entry name" value="Glutathione-S-Trfase_C_sf"/>
</dbReference>
<reference evidence="2" key="1">
    <citation type="submission" date="2021-02" db="EMBL/GenBank/DDBJ databases">
        <title>Psilocybe cubensis genome.</title>
        <authorList>
            <person name="Mckernan K.J."/>
            <person name="Crawford S."/>
            <person name="Trippe A."/>
            <person name="Kane L.T."/>
            <person name="Mclaughlin S."/>
        </authorList>
    </citation>
    <scope>NUCLEOTIDE SEQUENCE [LARGE SCALE GENOMIC DNA]</scope>
    <source>
        <strain evidence="2">MGC-MH-2018</strain>
    </source>
</reference>
<dbReference type="GO" id="GO:0006559">
    <property type="term" value="P:L-phenylalanine catabolic process"/>
    <property type="evidence" value="ECO:0007669"/>
    <property type="project" value="TreeGrafter"/>
</dbReference>
<protein>
    <recommendedName>
        <fullName evidence="1">GST N-terminal domain-containing protein</fullName>
    </recommendedName>
</protein>
<dbReference type="AlphaFoldDB" id="A0A8H8CGV4"/>
<dbReference type="GO" id="GO:0016034">
    <property type="term" value="F:maleylacetoacetate isomerase activity"/>
    <property type="evidence" value="ECO:0007669"/>
    <property type="project" value="TreeGrafter"/>
</dbReference>
<sequence length="245" mass="28088">MNIVLYDVPSTSPGYSMSLNTWRTRYCLNYKGLPFITEWVEFPHLESLYAKLGIVPKAMKANGSPHYTVPVIYDPLTNKSIYDSMAIAEYLDQQYSDTPQIFPHNTIGLAQTFTEAFMSYIPPARELLIWTIFVCLRPPSIQYFRDDMEAKVGKKLEDLVPDDQLSAHMTALQGVLEKINNLYAKNAGKGPFIMGEELSWADVVVAGFLMCFRVSTGEDSQKWKEIISWHDGRWTALMENMRKYE</sequence>
<dbReference type="Gene3D" id="3.40.30.10">
    <property type="entry name" value="Glutaredoxin"/>
    <property type="match status" value="1"/>
</dbReference>
<comment type="caution">
    <text evidence="2">The sequence shown here is derived from an EMBL/GenBank/DDBJ whole genome shotgun (WGS) entry which is preliminary data.</text>
</comment>
<dbReference type="SUPFAM" id="SSF47616">
    <property type="entry name" value="GST C-terminal domain-like"/>
    <property type="match status" value="1"/>
</dbReference>
<dbReference type="GO" id="GO:0004364">
    <property type="term" value="F:glutathione transferase activity"/>
    <property type="evidence" value="ECO:0007669"/>
    <property type="project" value="TreeGrafter"/>
</dbReference>
<organism evidence="2">
    <name type="scientific">Psilocybe cubensis</name>
    <name type="common">Psychedelic mushroom</name>
    <name type="synonym">Stropharia cubensis</name>
    <dbReference type="NCBI Taxonomy" id="181762"/>
    <lineage>
        <taxon>Eukaryota</taxon>
        <taxon>Fungi</taxon>
        <taxon>Dikarya</taxon>
        <taxon>Basidiomycota</taxon>
        <taxon>Agaricomycotina</taxon>
        <taxon>Agaricomycetes</taxon>
        <taxon>Agaricomycetidae</taxon>
        <taxon>Agaricales</taxon>
        <taxon>Agaricineae</taxon>
        <taxon>Strophariaceae</taxon>
        <taxon>Psilocybe</taxon>
    </lineage>
</organism>
<dbReference type="GO" id="GO:0006749">
    <property type="term" value="P:glutathione metabolic process"/>
    <property type="evidence" value="ECO:0007669"/>
    <property type="project" value="TreeGrafter"/>
</dbReference>
<evidence type="ECO:0000259" key="1">
    <source>
        <dbReference type="PROSITE" id="PS50404"/>
    </source>
</evidence>
<dbReference type="Gene3D" id="1.20.1050.10">
    <property type="match status" value="1"/>
</dbReference>
<name>A0A8H8CGV4_PSICU</name>
<dbReference type="InterPro" id="IPR054416">
    <property type="entry name" value="GST_UstS-like_C"/>
</dbReference>
<proteinExistence type="predicted"/>
<dbReference type="PANTHER" id="PTHR42673:SF4">
    <property type="entry name" value="MALEYLACETOACETATE ISOMERASE"/>
    <property type="match status" value="1"/>
</dbReference>
<dbReference type="SUPFAM" id="SSF52833">
    <property type="entry name" value="Thioredoxin-like"/>
    <property type="match status" value="1"/>
</dbReference>
<dbReference type="Pfam" id="PF22041">
    <property type="entry name" value="GST_C_7"/>
    <property type="match status" value="1"/>
</dbReference>
<gene>
    <name evidence="2" type="ORF">JR316_009776</name>
</gene>
<dbReference type="EMBL" id="JAFIQS010000010">
    <property type="protein sequence ID" value="KAG5165081.1"/>
    <property type="molecule type" value="Genomic_DNA"/>
</dbReference>